<reference evidence="1" key="1">
    <citation type="submission" date="2021-02" db="EMBL/GenBank/DDBJ databases">
        <title>First Annotated Genome of the Yellow-green Alga Tribonema minus.</title>
        <authorList>
            <person name="Mahan K.M."/>
        </authorList>
    </citation>
    <scope>NUCLEOTIDE SEQUENCE</scope>
    <source>
        <strain evidence="1">UTEX B ZZ1240</strain>
    </source>
</reference>
<evidence type="ECO:0000313" key="2">
    <source>
        <dbReference type="Proteomes" id="UP000664859"/>
    </source>
</evidence>
<protein>
    <submittedName>
        <fullName evidence="1">Uncharacterized protein</fullName>
    </submittedName>
</protein>
<comment type="caution">
    <text evidence="1">The sequence shown here is derived from an EMBL/GenBank/DDBJ whole genome shotgun (WGS) entry which is preliminary data.</text>
</comment>
<dbReference type="AlphaFoldDB" id="A0A836CAF7"/>
<accession>A0A836CAF7</accession>
<proteinExistence type="predicted"/>
<organism evidence="1 2">
    <name type="scientific">Tribonema minus</name>
    <dbReference type="NCBI Taxonomy" id="303371"/>
    <lineage>
        <taxon>Eukaryota</taxon>
        <taxon>Sar</taxon>
        <taxon>Stramenopiles</taxon>
        <taxon>Ochrophyta</taxon>
        <taxon>PX clade</taxon>
        <taxon>Xanthophyceae</taxon>
        <taxon>Tribonematales</taxon>
        <taxon>Tribonemataceae</taxon>
        <taxon>Tribonema</taxon>
    </lineage>
</organism>
<dbReference type="EMBL" id="JAFCMP010000517">
    <property type="protein sequence ID" value="KAG5178227.1"/>
    <property type="molecule type" value="Genomic_DNA"/>
</dbReference>
<gene>
    <name evidence="1" type="ORF">JKP88DRAFT_248311</name>
</gene>
<name>A0A836CAF7_9STRA</name>
<evidence type="ECO:0000313" key="1">
    <source>
        <dbReference type="EMBL" id="KAG5178227.1"/>
    </source>
</evidence>
<dbReference type="Proteomes" id="UP000664859">
    <property type="component" value="Unassembled WGS sequence"/>
</dbReference>
<keyword evidence="2" id="KW-1185">Reference proteome</keyword>
<sequence>MQAFMLENRRWWGDLYAKADDVHIENKLAVSASNPTWRMKTLKLINQLAITIDGQEKRCGWVDVQKLKDATTCRTKDGLIPCRYPLHARYEDQEEVDHLPAALEVTSSQKAFLVFAVPAARRFSIMDYFDENNIVATSMNEHGESSGTSAYMCCYYDLDRLVPLTQFHAEVEGGETRIFTTTTHKHGDNLRWASIRFSHIPAEQLAVITAVAPLHTVLAALRNRTK</sequence>